<sequence length="533" mass="58728">MEDSQFLQFLGLPGDADQETATLSLTAILTSAVRDPHPSTSLSDLYHKITTQNGSQYLDPLHALPLLVDCPDAKAQELISVVGKCCSPREALIATQECLERLSGELQRDDDEDDEDKRRAPIDVLLTIIDLYRTVIPRVKLRNRSGFETVKSHIVEVQDAISAATNHLRPSHAQRLLIAVSELVVSVNNWLKVDDKDIAARVTLLSSLLDRALEASSHALHTQISKRTFEATFPRFRRSGGTEDWNEAEDALQQVFAAFEVLGKGPKEFADNPSPTSLIALAHLPYDTAVNLSSFLPIIIASIHSNSLLDETLAVLIKYLCHPGTVTVSDEVAGSLLSVLPELASGHSDPQIRHLTFRILSRLLSMTPPALRMEILADLTGHSEFPQMRIAAVGLVKEALLEALNTPSGNPFASPLFLRTFGPILFQTNPSDLLTLDSTTLESFVESEEPKRLVECLSLYYVLLERDVQNLTGIRSQDVLRSVETSLLLPLKTRMAQWSAEPAGSDSHDDHFNPLLPIEISLERVEAAKAKLQ</sequence>
<dbReference type="PANTHER" id="PTHR15430">
    <property type="entry name" value="GLOMULIN"/>
    <property type="match status" value="1"/>
</dbReference>
<organism evidence="1 2">
    <name type="scientific">Ephemerocybe angulata</name>
    <dbReference type="NCBI Taxonomy" id="980116"/>
    <lineage>
        <taxon>Eukaryota</taxon>
        <taxon>Fungi</taxon>
        <taxon>Dikarya</taxon>
        <taxon>Basidiomycota</taxon>
        <taxon>Agaricomycotina</taxon>
        <taxon>Agaricomycetes</taxon>
        <taxon>Agaricomycetidae</taxon>
        <taxon>Agaricales</taxon>
        <taxon>Agaricineae</taxon>
        <taxon>Psathyrellaceae</taxon>
        <taxon>Ephemerocybe</taxon>
    </lineage>
</organism>
<evidence type="ECO:0000313" key="1">
    <source>
        <dbReference type="EMBL" id="KAF6756310.1"/>
    </source>
</evidence>
<evidence type="ECO:0000313" key="2">
    <source>
        <dbReference type="Proteomes" id="UP000521943"/>
    </source>
</evidence>
<dbReference type="Pfam" id="PF08568">
    <property type="entry name" value="Kinetochor_Ybp2"/>
    <property type="match status" value="1"/>
</dbReference>
<dbReference type="PANTHER" id="PTHR15430:SF1">
    <property type="entry name" value="GLOMULIN"/>
    <property type="match status" value="1"/>
</dbReference>
<dbReference type="EMBL" id="JACGCI010000026">
    <property type="protein sequence ID" value="KAF6756310.1"/>
    <property type="molecule type" value="Genomic_DNA"/>
</dbReference>
<dbReference type="SUPFAM" id="SSF48371">
    <property type="entry name" value="ARM repeat"/>
    <property type="match status" value="1"/>
</dbReference>
<dbReference type="OrthoDB" id="5396786at2759"/>
<proteinExistence type="predicted"/>
<name>A0A8H6I073_9AGAR</name>
<accession>A0A8H6I073</accession>
<dbReference type="AlphaFoldDB" id="A0A8H6I073"/>
<dbReference type="GO" id="GO:0005737">
    <property type="term" value="C:cytoplasm"/>
    <property type="evidence" value="ECO:0007669"/>
    <property type="project" value="TreeGrafter"/>
</dbReference>
<dbReference type="GO" id="GO:0055105">
    <property type="term" value="F:ubiquitin-protein transferase inhibitor activity"/>
    <property type="evidence" value="ECO:0007669"/>
    <property type="project" value="TreeGrafter"/>
</dbReference>
<dbReference type="InterPro" id="IPR013877">
    <property type="entry name" value="YAP-bd/ALF4/Glomulin"/>
</dbReference>
<dbReference type="InterPro" id="IPR019516">
    <property type="entry name" value="Glomulin/ALF4"/>
</dbReference>
<dbReference type="InterPro" id="IPR016024">
    <property type="entry name" value="ARM-type_fold"/>
</dbReference>
<comment type="caution">
    <text evidence="1">The sequence shown here is derived from an EMBL/GenBank/DDBJ whole genome shotgun (WGS) entry which is preliminary data.</text>
</comment>
<protein>
    <submittedName>
        <fullName evidence="1">Uncharacterized protein</fullName>
    </submittedName>
</protein>
<reference evidence="1 2" key="1">
    <citation type="submission" date="2020-07" db="EMBL/GenBank/DDBJ databases">
        <title>Comparative genomics of pyrophilous fungi reveals a link between fire events and developmental genes.</title>
        <authorList>
            <consortium name="DOE Joint Genome Institute"/>
            <person name="Steindorff A.S."/>
            <person name="Carver A."/>
            <person name="Calhoun S."/>
            <person name="Stillman K."/>
            <person name="Liu H."/>
            <person name="Lipzen A."/>
            <person name="Pangilinan J."/>
            <person name="Labutti K."/>
            <person name="Bruns T.D."/>
            <person name="Grigoriev I.V."/>
        </authorList>
    </citation>
    <scope>NUCLEOTIDE SEQUENCE [LARGE SCALE GENOMIC DNA]</scope>
    <source>
        <strain evidence="1 2">CBS 144469</strain>
    </source>
</reference>
<keyword evidence="2" id="KW-1185">Reference proteome</keyword>
<gene>
    <name evidence="1" type="ORF">DFP72DRAFT_893828</name>
</gene>
<dbReference type="Proteomes" id="UP000521943">
    <property type="component" value="Unassembled WGS sequence"/>
</dbReference>